<dbReference type="InterPro" id="IPR009003">
    <property type="entry name" value="Peptidase_S1_PA"/>
</dbReference>
<dbReference type="AlphaFoldDB" id="A0A542SYX9"/>
<keyword evidence="2" id="KW-0732">Signal</keyword>
<reference evidence="3 4" key="1">
    <citation type="submission" date="2019-06" db="EMBL/GenBank/DDBJ databases">
        <title>Sequencing the genomes of 1000 actinobacteria strains.</title>
        <authorList>
            <person name="Klenk H.-P."/>
        </authorList>
    </citation>
    <scope>NUCLEOTIDE SEQUENCE [LARGE SCALE GENOMIC DNA]</scope>
    <source>
        <strain evidence="3 4">DSM 41929</strain>
    </source>
</reference>
<evidence type="ECO:0000256" key="1">
    <source>
        <dbReference type="SAM" id="MobiDB-lite"/>
    </source>
</evidence>
<dbReference type="STRING" id="164348.BFF78_02820"/>
<sequence>MEPGTRIARYAAVCAAALLLCTGLTTTASAGTLTASAGTLTTAGDSLLPSVGATTESGHGAMDGPGTLADQLDAYWTPARMEAALPADARKGTGTAAPAGGVSPAVDGPRPGEYIPPSRSFDGIPQAGTFFWTDVSGTGRTCSGSVVRSPGHDLVLSAGHCLKGYAGTSPKRHLAFVPQYHDSLKPFGIFPVRTNGVYVAQQYYDLGEHAGAAYDFAFAVTEPNQEGTRLQDAVGGVRLLTGTGYYHAPVRMIGYPAGAEKPLECWSWTTRWDSDDPADPGTFPRIACDAFVGGTSGGPMLVPWPGGWAVFGVIGGYHTGGNTPQVSYSAYFGAATQALYRAAVTGAPPAGPRLTSG</sequence>
<feature type="region of interest" description="Disordered" evidence="1">
    <location>
        <begin position="91"/>
        <end position="112"/>
    </location>
</feature>
<name>A0A542SYX9_9ACTN</name>
<organism evidence="3 4">
    <name type="scientific">Streptomyces puniciscabiei</name>
    <dbReference type="NCBI Taxonomy" id="164348"/>
    <lineage>
        <taxon>Bacteria</taxon>
        <taxon>Bacillati</taxon>
        <taxon>Actinomycetota</taxon>
        <taxon>Actinomycetes</taxon>
        <taxon>Kitasatosporales</taxon>
        <taxon>Streptomycetaceae</taxon>
        <taxon>Streptomyces</taxon>
    </lineage>
</organism>
<dbReference type="RefSeq" id="WP_055709384.1">
    <property type="nucleotide sequence ID" value="NZ_JBPJFI010000002.1"/>
</dbReference>
<dbReference type="InterPro" id="IPR043504">
    <property type="entry name" value="Peptidase_S1_PA_chymotrypsin"/>
</dbReference>
<dbReference type="PROSITE" id="PS00134">
    <property type="entry name" value="TRYPSIN_HIS"/>
    <property type="match status" value="1"/>
</dbReference>
<gene>
    <name evidence="3" type="ORF">FB563_7679</name>
</gene>
<evidence type="ECO:0000313" key="4">
    <source>
        <dbReference type="Proteomes" id="UP000318103"/>
    </source>
</evidence>
<dbReference type="EMBL" id="VFNX01000004">
    <property type="protein sequence ID" value="TQK79825.1"/>
    <property type="molecule type" value="Genomic_DNA"/>
</dbReference>
<evidence type="ECO:0000313" key="3">
    <source>
        <dbReference type="EMBL" id="TQK79825.1"/>
    </source>
</evidence>
<evidence type="ECO:0008006" key="5">
    <source>
        <dbReference type="Google" id="ProtNLM"/>
    </source>
</evidence>
<dbReference type="GO" id="GO:0006508">
    <property type="term" value="P:proteolysis"/>
    <property type="evidence" value="ECO:0007669"/>
    <property type="project" value="InterPro"/>
</dbReference>
<dbReference type="GO" id="GO:0004252">
    <property type="term" value="F:serine-type endopeptidase activity"/>
    <property type="evidence" value="ECO:0007669"/>
    <property type="project" value="InterPro"/>
</dbReference>
<dbReference type="Proteomes" id="UP000318103">
    <property type="component" value="Unassembled WGS sequence"/>
</dbReference>
<feature type="signal peptide" evidence="2">
    <location>
        <begin position="1"/>
        <end position="30"/>
    </location>
</feature>
<evidence type="ECO:0000256" key="2">
    <source>
        <dbReference type="SAM" id="SignalP"/>
    </source>
</evidence>
<proteinExistence type="predicted"/>
<dbReference type="SUPFAM" id="SSF50494">
    <property type="entry name" value="Trypsin-like serine proteases"/>
    <property type="match status" value="1"/>
</dbReference>
<dbReference type="InterPro" id="IPR018114">
    <property type="entry name" value="TRYPSIN_HIS"/>
</dbReference>
<accession>A0A542SYX9</accession>
<feature type="chain" id="PRO_5022023551" description="V8-like Glu-specific endopeptidase" evidence="2">
    <location>
        <begin position="31"/>
        <end position="357"/>
    </location>
</feature>
<dbReference type="OrthoDB" id="3507155at2"/>
<keyword evidence="4" id="KW-1185">Reference proteome</keyword>
<dbReference type="Gene3D" id="2.40.10.10">
    <property type="entry name" value="Trypsin-like serine proteases"/>
    <property type="match status" value="2"/>
</dbReference>
<comment type="caution">
    <text evidence="3">The sequence shown here is derived from an EMBL/GenBank/DDBJ whole genome shotgun (WGS) entry which is preliminary data.</text>
</comment>
<protein>
    <recommendedName>
        <fullName evidence="5">V8-like Glu-specific endopeptidase</fullName>
    </recommendedName>
</protein>